<dbReference type="InterPro" id="IPR041682">
    <property type="entry name" value="AAA_14"/>
</dbReference>
<dbReference type="OrthoDB" id="9778168at2"/>
<evidence type="ECO:0000259" key="2">
    <source>
        <dbReference type="Pfam" id="PF13635"/>
    </source>
</evidence>
<name>A0A4U1C370_9SPHI</name>
<dbReference type="Pfam" id="PF13173">
    <property type="entry name" value="AAA_14"/>
    <property type="match status" value="1"/>
</dbReference>
<dbReference type="Pfam" id="PF13635">
    <property type="entry name" value="DUF4143"/>
    <property type="match status" value="1"/>
</dbReference>
<evidence type="ECO:0000313" key="4">
    <source>
        <dbReference type="Proteomes" id="UP000308181"/>
    </source>
</evidence>
<keyword evidence="4" id="KW-1185">Reference proteome</keyword>
<keyword evidence="3" id="KW-0067">ATP-binding</keyword>
<proteinExistence type="predicted"/>
<dbReference type="InterPro" id="IPR027417">
    <property type="entry name" value="P-loop_NTPase"/>
</dbReference>
<dbReference type="AlphaFoldDB" id="A0A4U1C370"/>
<sequence length="394" mass="45103">MFQRSYLQQLTTRIKEPKKFIQVLMGPRQVGKTTLIGQLIKEINIPHQFESADAVPASDSVWLTSLWESVRIKIKNEGIEEFLLVIDEIQKIDNWSEIVKKLWDQDSRENINIKIILLGSSRLLLQQGLTESLAGRFESTYVGHWSFKEMQDAFGFTANQYVWFGAYPGSVSLINEEERWKNYINNSLIETSISKDILMLTRVDKPALMKRLFELGCLYSGQILSYTKVQGQLQDAGNTTTLSHYLQLLDTAGLLAGIEKYAADVIRKRSSSPKFQVHNNALISAQRNESFNEILENKQEWGRMVESAIGAHLVNSALVNNFNVYYWRHRNDEVDFVLEKRGRVIALEVKSNDATSLSGLNAFQKYFNPSKVLLIGNKGLPWEEFLKINPAEIF</sequence>
<reference evidence="3 4" key="1">
    <citation type="submission" date="2019-04" db="EMBL/GenBank/DDBJ databases">
        <title>Pedobacter sp. AR-3-17 sp. nov., isolated from Arctic soil.</title>
        <authorList>
            <person name="Dahal R.H."/>
            <person name="Kim D.-U."/>
        </authorList>
    </citation>
    <scope>NUCLEOTIDE SEQUENCE [LARGE SCALE GENOMIC DNA]</scope>
    <source>
        <strain evidence="3 4">AR-3-17</strain>
    </source>
</reference>
<dbReference type="PANTHER" id="PTHR43566">
    <property type="entry name" value="CONSERVED PROTEIN"/>
    <property type="match status" value="1"/>
</dbReference>
<keyword evidence="3" id="KW-0547">Nucleotide-binding</keyword>
<dbReference type="SUPFAM" id="SSF52540">
    <property type="entry name" value="P-loop containing nucleoside triphosphate hydrolases"/>
    <property type="match status" value="1"/>
</dbReference>
<dbReference type="GO" id="GO:0005524">
    <property type="term" value="F:ATP binding"/>
    <property type="evidence" value="ECO:0007669"/>
    <property type="project" value="UniProtKB-KW"/>
</dbReference>
<evidence type="ECO:0000259" key="1">
    <source>
        <dbReference type="Pfam" id="PF13173"/>
    </source>
</evidence>
<dbReference type="Gene3D" id="3.40.50.300">
    <property type="entry name" value="P-loop containing nucleotide triphosphate hydrolases"/>
    <property type="match status" value="1"/>
</dbReference>
<dbReference type="InterPro" id="IPR025420">
    <property type="entry name" value="DUF4143"/>
</dbReference>
<gene>
    <name evidence="3" type="ORF">FA046_06410</name>
</gene>
<feature type="domain" description="AAA" evidence="1">
    <location>
        <begin position="21"/>
        <end position="150"/>
    </location>
</feature>
<protein>
    <submittedName>
        <fullName evidence="3">ATP-binding protein</fullName>
    </submittedName>
</protein>
<dbReference type="PANTHER" id="PTHR43566:SF1">
    <property type="entry name" value="AAA+ ATPASE DOMAIN-CONTAINING PROTEIN"/>
    <property type="match status" value="1"/>
</dbReference>
<organism evidence="3 4">
    <name type="scientific">Pedobacter cryophilus</name>
    <dbReference type="NCBI Taxonomy" id="2571271"/>
    <lineage>
        <taxon>Bacteria</taxon>
        <taxon>Pseudomonadati</taxon>
        <taxon>Bacteroidota</taxon>
        <taxon>Sphingobacteriia</taxon>
        <taxon>Sphingobacteriales</taxon>
        <taxon>Sphingobacteriaceae</taxon>
        <taxon>Pedobacter</taxon>
    </lineage>
</organism>
<accession>A0A4U1C370</accession>
<evidence type="ECO:0000313" key="3">
    <source>
        <dbReference type="EMBL" id="TKB98746.1"/>
    </source>
</evidence>
<dbReference type="EMBL" id="SWBP01000002">
    <property type="protein sequence ID" value="TKB98746.1"/>
    <property type="molecule type" value="Genomic_DNA"/>
</dbReference>
<comment type="caution">
    <text evidence="3">The sequence shown here is derived from an EMBL/GenBank/DDBJ whole genome shotgun (WGS) entry which is preliminary data.</text>
</comment>
<feature type="domain" description="DUF4143" evidence="2">
    <location>
        <begin position="195"/>
        <end position="352"/>
    </location>
</feature>
<dbReference type="RefSeq" id="WP_136825560.1">
    <property type="nucleotide sequence ID" value="NZ_SWBP01000002.1"/>
</dbReference>
<dbReference type="Proteomes" id="UP000308181">
    <property type="component" value="Unassembled WGS sequence"/>
</dbReference>